<accession>A0A399SZM5</accession>
<proteinExistence type="predicted"/>
<dbReference type="OrthoDB" id="1012192at2"/>
<dbReference type="AlphaFoldDB" id="A0A399SZM5"/>
<evidence type="ECO:0000313" key="2">
    <source>
        <dbReference type="Proteomes" id="UP000265926"/>
    </source>
</evidence>
<dbReference type="NCBIfam" id="TIGR00229">
    <property type="entry name" value="sensory_box"/>
    <property type="match status" value="1"/>
</dbReference>
<dbReference type="CDD" id="cd00130">
    <property type="entry name" value="PAS"/>
    <property type="match status" value="1"/>
</dbReference>
<evidence type="ECO:0000313" key="1">
    <source>
        <dbReference type="EMBL" id="RIJ48062.1"/>
    </source>
</evidence>
<comment type="caution">
    <text evidence="1">The sequence shown here is derived from an EMBL/GenBank/DDBJ whole genome shotgun (WGS) entry which is preliminary data.</text>
</comment>
<keyword evidence="2" id="KW-1185">Reference proteome</keyword>
<dbReference type="EMBL" id="QWGR01000006">
    <property type="protein sequence ID" value="RIJ48062.1"/>
    <property type="molecule type" value="Genomic_DNA"/>
</dbReference>
<dbReference type="InterPro" id="IPR035965">
    <property type="entry name" value="PAS-like_dom_sf"/>
</dbReference>
<protein>
    <submittedName>
        <fullName evidence="1">PAS domain S-box protein</fullName>
    </submittedName>
</protein>
<dbReference type="InterPro" id="IPR000014">
    <property type="entry name" value="PAS"/>
</dbReference>
<sequence>MQNNWNVDWAEEFNGAITVCDRKGIIVYMNRRSIEQFHKYGGADLLGSNLLDCHPEPSKTKLKEMLEKPVDNMYTTEKDGVTKIIYQTPWYQEGMFRGVIEISFQLDTSMPHFFRK</sequence>
<name>A0A399SZM5_9BACT</name>
<reference evidence="1 2" key="1">
    <citation type="submission" date="2018-08" db="EMBL/GenBank/DDBJ databases">
        <title>Pallidiluteibacterium maritimus gen. nov., sp. nov., isolated from coastal sediment.</title>
        <authorList>
            <person name="Zhou L.Y."/>
        </authorList>
    </citation>
    <scope>NUCLEOTIDE SEQUENCE [LARGE SCALE GENOMIC DNA]</scope>
    <source>
        <strain evidence="1 2">XSD2</strain>
    </source>
</reference>
<dbReference type="SUPFAM" id="SSF55785">
    <property type="entry name" value="PYP-like sensor domain (PAS domain)"/>
    <property type="match status" value="1"/>
</dbReference>
<gene>
    <name evidence="1" type="ORF">D1614_12855</name>
</gene>
<dbReference type="Gene3D" id="3.30.450.20">
    <property type="entry name" value="PAS domain"/>
    <property type="match status" value="1"/>
</dbReference>
<dbReference type="Proteomes" id="UP000265926">
    <property type="component" value="Unassembled WGS sequence"/>
</dbReference>
<organism evidence="1 2">
    <name type="scientific">Maribellus luteus</name>
    <dbReference type="NCBI Taxonomy" id="2305463"/>
    <lineage>
        <taxon>Bacteria</taxon>
        <taxon>Pseudomonadati</taxon>
        <taxon>Bacteroidota</taxon>
        <taxon>Bacteroidia</taxon>
        <taxon>Marinilabiliales</taxon>
        <taxon>Prolixibacteraceae</taxon>
        <taxon>Maribellus</taxon>
    </lineage>
</organism>